<organism evidence="5 6">
    <name type="scientific">Luteolibacter rhizosphaerae</name>
    <dbReference type="NCBI Taxonomy" id="2989719"/>
    <lineage>
        <taxon>Bacteria</taxon>
        <taxon>Pseudomonadati</taxon>
        <taxon>Verrucomicrobiota</taxon>
        <taxon>Verrucomicrobiia</taxon>
        <taxon>Verrucomicrobiales</taxon>
        <taxon>Verrucomicrobiaceae</taxon>
        <taxon>Luteolibacter</taxon>
    </lineage>
</organism>
<evidence type="ECO:0000256" key="3">
    <source>
        <dbReference type="ARBA" id="ARBA00023002"/>
    </source>
</evidence>
<evidence type="ECO:0000313" key="6">
    <source>
        <dbReference type="Proteomes" id="UP001165653"/>
    </source>
</evidence>
<dbReference type="PANTHER" id="PTHR43673:SF10">
    <property type="entry name" value="NADH DEHYDROGENASE_NAD(P)H NITROREDUCTASE XCC3605-RELATED"/>
    <property type="match status" value="1"/>
</dbReference>
<evidence type="ECO:0000256" key="1">
    <source>
        <dbReference type="ARBA" id="ARBA00007118"/>
    </source>
</evidence>
<reference evidence="5" key="1">
    <citation type="submission" date="2022-10" db="EMBL/GenBank/DDBJ databases">
        <title>Luteolibacter sp. GHJ8, whole genome shotgun sequencing project.</title>
        <authorList>
            <person name="Zhao G."/>
            <person name="Shen L."/>
        </authorList>
    </citation>
    <scope>NUCLEOTIDE SEQUENCE</scope>
    <source>
        <strain evidence="5">GHJ8</strain>
    </source>
</reference>
<dbReference type="CDD" id="cd02149">
    <property type="entry name" value="NfsB-like"/>
    <property type="match status" value="1"/>
</dbReference>
<comment type="similarity">
    <text evidence="1">Belongs to the nitroreductase family.</text>
</comment>
<gene>
    <name evidence="5" type="ORF">OJ996_17235</name>
</gene>
<keyword evidence="6" id="KW-1185">Reference proteome</keyword>
<name>A0ABT3G688_9BACT</name>
<dbReference type="Pfam" id="PF00881">
    <property type="entry name" value="Nitroreductase"/>
    <property type="match status" value="1"/>
</dbReference>
<dbReference type="EMBL" id="JAPDDR010000009">
    <property type="protein sequence ID" value="MCW1915333.1"/>
    <property type="molecule type" value="Genomic_DNA"/>
</dbReference>
<evidence type="ECO:0000259" key="4">
    <source>
        <dbReference type="Pfam" id="PF00881"/>
    </source>
</evidence>
<keyword evidence="2" id="KW-0521">NADP</keyword>
<dbReference type="PANTHER" id="PTHR43673">
    <property type="entry name" value="NAD(P)H NITROREDUCTASE YDGI-RELATED"/>
    <property type="match status" value="1"/>
</dbReference>
<dbReference type="Gene3D" id="3.40.109.10">
    <property type="entry name" value="NADH Oxidase"/>
    <property type="match status" value="1"/>
</dbReference>
<evidence type="ECO:0000256" key="2">
    <source>
        <dbReference type="ARBA" id="ARBA00022857"/>
    </source>
</evidence>
<dbReference type="InterPro" id="IPR033878">
    <property type="entry name" value="NfsB-like"/>
</dbReference>
<accession>A0ABT3G688</accession>
<sequence length="220" mass="23872">MSSPVTSITPARLIERLNWRYATKQFDPERKISAEDWSALEEALVLSPSSGGLQPWKFVVVTDPALREKLVPVSYGQEQVKDASHLVVFAAKTGFGEGEVDAHIQRIAEIRGVSLESLAGFRGMLLGGIVNAMDAPTRQAWAARQAYIALGNLLTSAALLGIDACPMEGFSSEQYDEILGLKEKGLSSVVVCPLGYRAATDAYAELPKVRFAKEDALVYI</sequence>
<protein>
    <submittedName>
        <fullName evidence="5">NAD(P)H-dependent oxidoreductase</fullName>
    </submittedName>
</protein>
<comment type="caution">
    <text evidence="5">The sequence shown here is derived from an EMBL/GenBank/DDBJ whole genome shotgun (WGS) entry which is preliminary data.</text>
</comment>
<dbReference type="InterPro" id="IPR000415">
    <property type="entry name" value="Nitroreductase-like"/>
</dbReference>
<dbReference type="RefSeq" id="WP_264514881.1">
    <property type="nucleotide sequence ID" value="NZ_JAPDDR010000009.1"/>
</dbReference>
<keyword evidence="3" id="KW-0560">Oxidoreductase</keyword>
<dbReference type="Proteomes" id="UP001165653">
    <property type="component" value="Unassembled WGS sequence"/>
</dbReference>
<feature type="domain" description="Nitroreductase" evidence="4">
    <location>
        <begin position="18"/>
        <end position="196"/>
    </location>
</feature>
<evidence type="ECO:0000313" key="5">
    <source>
        <dbReference type="EMBL" id="MCW1915333.1"/>
    </source>
</evidence>
<proteinExistence type="inferred from homology"/>
<dbReference type="SUPFAM" id="SSF55469">
    <property type="entry name" value="FMN-dependent nitroreductase-like"/>
    <property type="match status" value="1"/>
</dbReference>
<dbReference type="InterPro" id="IPR029479">
    <property type="entry name" value="Nitroreductase"/>
</dbReference>